<reference evidence="1" key="2">
    <citation type="submission" date="2020-09" db="EMBL/GenBank/DDBJ databases">
        <authorList>
            <person name="Sun Q."/>
            <person name="Zhou Y."/>
        </authorList>
    </citation>
    <scope>NUCLEOTIDE SEQUENCE</scope>
    <source>
        <strain evidence="1">CGMCC 1.12187</strain>
    </source>
</reference>
<keyword evidence="2" id="KW-1185">Reference proteome</keyword>
<dbReference type="EMBL" id="BMEQ01000030">
    <property type="protein sequence ID" value="GGG68499.1"/>
    <property type="molecule type" value="Genomic_DNA"/>
</dbReference>
<reference evidence="1" key="1">
    <citation type="journal article" date="2014" name="Int. J. Syst. Evol. Microbiol.">
        <title>Complete genome sequence of Corynebacterium casei LMG S-19264T (=DSM 44701T), isolated from a smear-ripened cheese.</title>
        <authorList>
            <consortium name="US DOE Joint Genome Institute (JGI-PGF)"/>
            <person name="Walter F."/>
            <person name="Albersmeier A."/>
            <person name="Kalinowski J."/>
            <person name="Ruckert C."/>
        </authorList>
    </citation>
    <scope>NUCLEOTIDE SEQUENCE</scope>
    <source>
        <strain evidence="1">CGMCC 1.12187</strain>
    </source>
</reference>
<evidence type="ECO:0000313" key="1">
    <source>
        <dbReference type="EMBL" id="GGG68499.1"/>
    </source>
</evidence>
<name>A0A917H5V7_9MICC</name>
<dbReference type="Proteomes" id="UP000638848">
    <property type="component" value="Unassembled WGS sequence"/>
</dbReference>
<sequence length="147" mass="15651">MPVPTAPTARPALLRRAAVLCLTGAAAVGLVGCGPDLETPEGVVEAFADAMAERDWEGACGLLSHDYVHRTTDGNSRYCALYLERRHEDVSGWDGLEVQGDPVRMEQGWEVVVAPADDPGRGERAVVVEESGRLVLLGYPGGEPLDP</sequence>
<accession>A0A917H5V7</accession>
<organism evidence="1 2">
    <name type="scientific">Kocuria dechangensis</name>
    <dbReference type="NCBI Taxonomy" id="1176249"/>
    <lineage>
        <taxon>Bacteria</taxon>
        <taxon>Bacillati</taxon>
        <taxon>Actinomycetota</taxon>
        <taxon>Actinomycetes</taxon>
        <taxon>Micrococcales</taxon>
        <taxon>Micrococcaceae</taxon>
        <taxon>Kocuria</taxon>
    </lineage>
</organism>
<dbReference type="AlphaFoldDB" id="A0A917H5V7"/>
<dbReference type="Gene3D" id="3.10.450.50">
    <property type="match status" value="1"/>
</dbReference>
<protein>
    <submittedName>
        <fullName evidence="1">Uncharacterized protein</fullName>
    </submittedName>
</protein>
<comment type="caution">
    <text evidence="1">The sequence shown here is derived from an EMBL/GenBank/DDBJ whole genome shotgun (WGS) entry which is preliminary data.</text>
</comment>
<proteinExistence type="predicted"/>
<dbReference type="SUPFAM" id="SSF54427">
    <property type="entry name" value="NTF2-like"/>
    <property type="match status" value="1"/>
</dbReference>
<dbReference type="InterPro" id="IPR032710">
    <property type="entry name" value="NTF2-like_dom_sf"/>
</dbReference>
<dbReference type="RefSeq" id="WP_188539738.1">
    <property type="nucleotide sequence ID" value="NZ_BMEQ01000030.1"/>
</dbReference>
<evidence type="ECO:0000313" key="2">
    <source>
        <dbReference type="Proteomes" id="UP000638848"/>
    </source>
</evidence>
<gene>
    <name evidence="1" type="ORF">GCM10011374_36060</name>
</gene>